<feature type="repeat" description="PPR" evidence="1">
    <location>
        <begin position="434"/>
        <end position="468"/>
    </location>
</feature>
<evidence type="ECO:0000256" key="2">
    <source>
        <dbReference type="SAM" id="MobiDB-lite"/>
    </source>
</evidence>
<evidence type="ECO:0000313" key="3">
    <source>
        <dbReference type="EMBL" id="KUJ11990.1"/>
    </source>
</evidence>
<dbReference type="Gene3D" id="1.25.40.10">
    <property type="entry name" value="Tetratricopeptide repeat domain"/>
    <property type="match status" value="2"/>
</dbReference>
<dbReference type="PROSITE" id="PS51375">
    <property type="entry name" value="PPR"/>
    <property type="match status" value="1"/>
</dbReference>
<dbReference type="Proteomes" id="UP000070700">
    <property type="component" value="Unassembled WGS sequence"/>
</dbReference>
<dbReference type="GO" id="GO:0003729">
    <property type="term" value="F:mRNA binding"/>
    <property type="evidence" value="ECO:0007669"/>
    <property type="project" value="TreeGrafter"/>
</dbReference>
<evidence type="ECO:0000256" key="1">
    <source>
        <dbReference type="PROSITE-ProRule" id="PRU00708"/>
    </source>
</evidence>
<evidence type="ECO:0000313" key="4">
    <source>
        <dbReference type="Proteomes" id="UP000070700"/>
    </source>
</evidence>
<proteinExistence type="predicted"/>
<feature type="region of interest" description="Disordered" evidence="2">
    <location>
        <begin position="74"/>
        <end position="99"/>
    </location>
</feature>
<protein>
    <recommendedName>
        <fullName evidence="5">Pentatricopeptide repeat domain-containing protein</fullName>
    </recommendedName>
</protein>
<dbReference type="InterPro" id="IPR011990">
    <property type="entry name" value="TPR-like_helical_dom_sf"/>
</dbReference>
<dbReference type="KEGG" id="psco:LY89DRAFT_218804"/>
<dbReference type="PANTHER" id="PTHR47938">
    <property type="entry name" value="RESPIRATORY COMPLEX I CHAPERONE (CIA84), PUTATIVE (AFU_ORTHOLOGUE AFUA_2G06020)-RELATED"/>
    <property type="match status" value="1"/>
</dbReference>
<dbReference type="AlphaFoldDB" id="A0A194WVJ4"/>
<dbReference type="GeneID" id="28815648"/>
<evidence type="ECO:0008006" key="5">
    <source>
        <dbReference type="Google" id="ProtNLM"/>
    </source>
</evidence>
<name>A0A194WVJ4_MOLSC</name>
<accession>A0A194WVJ4</accession>
<dbReference type="InterPro" id="IPR002885">
    <property type="entry name" value="PPR_rpt"/>
</dbReference>
<dbReference type="STRING" id="149040.A0A194WVJ4"/>
<dbReference type="RefSeq" id="XP_018066345.1">
    <property type="nucleotide sequence ID" value="XM_018205922.1"/>
</dbReference>
<gene>
    <name evidence="3" type="ORF">LY89DRAFT_218804</name>
</gene>
<reference evidence="3 4" key="1">
    <citation type="submission" date="2015-10" db="EMBL/GenBank/DDBJ databases">
        <title>Full genome of DAOMC 229536 Phialocephala scopiformis, a fungal endophyte of spruce producing the potent anti-insectan compound rugulosin.</title>
        <authorList>
            <consortium name="DOE Joint Genome Institute"/>
            <person name="Walker A.K."/>
            <person name="Frasz S.L."/>
            <person name="Seifert K.A."/>
            <person name="Miller J.D."/>
            <person name="Mondo S.J."/>
            <person name="Labutti K."/>
            <person name="Lipzen A."/>
            <person name="Dockter R."/>
            <person name="Kennedy M."/>
            <person name="Grigoriev I.V."/>
            <person name="Spatafora J.W."/>
        </authorList>
    </citation>
    <scope>NUCLEOTIDE SEQUENCE [LARGE SCALE GENOMIC DNA]</scope>
    <source>
        <strain evidence="3 4">CBS 120377</strain>
    </source>
</reference>
<dbReference type="PANTHER" id="PTHR47938:SF35">
    <property type="entry name" value="PENTATRICOPEPTIDE REPEAT-CONTAINING PROTEIN 4, MITOCHONDRIAL-RELATED"/>
    <property type="match status" value="1"/>
</dbReference>
<dbReference type="NCBIfam" id="TIGR00756">
    <property type="entry name" value="PPR"/>
    <property type="match status" value="1"/>
</dbReference>
<organism evidence="3 4">
    <name type="scientific">Mollisia scopiformis</name>
    <name type="common">Conifer needle endophyte fungus</name>
    <name type="synonym">Phialocephala scopiformis</name>
    <dbReference type="NCBI Taxonomy" id="149040"/>
    <lineage>
        <taxon>Eukaryota</taxon>
        <taxon>Fungi</taxon>
        <taxon>Dikarya</taxon>
        <taxon>Ascomycota</taxon>
        <taxon>Pezizomycotina</taxon>
        <taxon>Leotiomycetes</taxon>
        <taxon>Helotiales</taxon>
        <taxon>Mollisiaceae</taxon>
        <taxon>Mollisia</taxon>
    </lineage>
</organism>
<feature type="region of interest" description="Disordered" evidence="2">
    <location>
        <begin position="46"/>
        <end position="65"/>
    </location>
</feature>
<sequence length="835" mass="95323">MSLGSRIAIRGRAAIIASLVSTPREPLLFLYPQWARSSSTASQAAAFKKPTDASTENSTESSIYTSNSASIDPLIDARDPLNSSSSAKTPPGEFRTKAVKKRANIDSAQYKPLAIRNQLSNPTKSPGSEALLAELSFAKEEPVCTPPATSILDDVQSRARNILHAAERKRISEQTAHHIREEYQENRRLSTNNWIPDWRVILRDLTRNTPHHGQWFDRQIQVIVPPSEKLLFMCGLDDDMRVIGDKYGCSIELGPSYRAKHEDGIFVLSGSRSAISRTLADVLRLAPDAKITTNDTPRVSLDESRISCSAGVLETVNIRPVISIPRSNSKIRSTRPEEIPKPPVWTKHSFLDYVKAVTTFEPPRSVLEKEAREQYFDEVRLILHGLFRDPDEARKAAITGAACHEALQYFVKFNRIDQVRVLFVRMELLGMPLSPETFNIMLRGAAKQEDLHNFHFILHLMLRRGLVPNGATWTAFMMTLPDFQLKMHVATKMKRGGLLRHVPTMKAVCEQLIKPEVELSLDAFQDQATFVSHMDARYGRNWLSLDSANRVLNELGARGLISRCWDFLHLMDSRYIRPDGYSVNTILNHCKQIDNLGGAIEFLQNFSAKWGLEPDEDTYDILFRMAWQERHYNMAKVVWKYACIAGKTSYGMRYDVLHSMRAGWRMPNTPKLRFECYAGTVVSGSYYGWNPTPAISEFVNRPRLASIDTAEMLQLPLIKSELLPTPPDLLPVYKPFAYVYSDSSDKQVGYEVKDEEFEKLYETLWQRFSVDLHMTKFRVTPRYSFEESLQIAWNMDKNWRESGAYRDWRLSELTAKAIRVDLKVEDFGKTFWTSM</sequence>
<dbReference type="EMBL" id="KQ947425">
    <property type="protein sequence ID" value="KUJ11990.1"/>
    <property type="molecule type" value="Genomic_DNA"/>
</dbReference>
<dbReference type="InParanoid" id="A0A194WVJ4"/>
<dbReference type="OrthoDB" id="185373at2759"/>
<keyword evidence="4" id="KW-1185">Reference proteome</keyword>
<feature type="compositionally biased region" description="Polar residues" evidence="2">
    <location>
        <begin position="52"/>
        <end position="65"/>
    </location>
</feature>